<evidence type="ECO:0000313" key="6">
    <source>
        <dbReference type="Proteomes" id="UP000619078"/>
    </source>
</evidence>
<feature type="domain" description="Alpha-L-rhamnosidase C-terminal" evidence="4">
    <location>
        <begin position="694"/>
        <end position="761"/>
    </location>
</feature>
<dbReference type="SUPFAM" id="SSF49785">
    <property type="entry name" value="Galactose-binding domain-like"/>
    <property type="match status" value="1"/>
</dbReference>
<evidence type="ECO:0000259" key="2">
    <source>
        <dbReference type="Pfam" id="PF08531"/>
    </source>
</evidence>
<feature type="domain" description="Bacterial alpha-L-rhamnosidase N-terminal" evidence="2">
    <location>
        <begin position="79"/>
        <end position="207"/>
    </location>
</feature>
<dbReference type="EMBL" id="JACWMX010000003">
    <property type="protein sequence ID" value="MBD1393386.1"/>
    <property type="molecule type" value="Genomic_DNA"/>
</dbReference>
<dbReference type="Gene3D" id="2.60.120.260">
    <property type="entry name" value="Galactose-binding domain-like"/>
    <property type="match status" value="2"/>
</dbReference>
<dbReference type="AlphaFoldDB" id="A0A926S647"/>
<evidence type="ECO:0000259" key="4">
    <source>
        <dbReference type="Pfam" id="PF17390"/>
    </source>
</evidence>
<dbReference type="GO" id="GO:0005975">
    <property type="term" value="P:carbohydrate metabolic process"/>
    <property type="evidence" value="ECO:0007669"/>
    <property type="project" value="InterPro"/>
</dbReference>
<dbReference type="Pfam" id="PF17390">
    <property type="entry name" value="Bac_rhamnosid_C"/>
    <property type="match status" value="1"/>
</dbReference>
<dbReference type="SUPFAM" id="SSF48208">
    <property type="entry name" value="Six-hairpin glycosidases"/>
    <property type="match status" value="1"/>
</dbReference>
<evidence type="ECO:0000313" key="5">
    <source>
        <dbReference type="EMBL" id="MBD1393386.1"/>
    </source>
</evidence>
<name>A0A926S647_9SPHI</name>
<dbReference type="InterPro" id="IPR008928">
    <property type="entry name" value="6-hairpin_glycosidase_sf"/>
</dbReference>
<dbReference type="InterPro" id="IPR035398">
    <property type="entry name" value="Bac_rhamnosid_C"/>
</dbReference>
<dbReference type="PANTHER" id="PTHR34987">
    <property type="entry name" value="C, PUTATIVE (AFU_ORTHOLOGUE AFUA_3G02880)-RELATED"/>
    <property type="match status" value="1"/>
</dbReference>
<keyword evidence="1" id="KW-0732">Signal</keyword>
<dbReference type="InterPro" id="IPR013737">
    <property type="entry name" value="Bac_rhamnosid_N"/>
</dbReference>
<dbReference type="InterPro" id="IPR012341">
    <property type="entry name" value="6hp_glycosidase-like_sf"/>
</dbReference>
<keyword evidence="6" id="KW-1185">Reference proteome</keyword>
<dbReference type="InterPro" id="IPR035396">
    <property type="entry name" value="Bac_rhamnosid6H"/>
</dbReference>
<proteinExistence type="predicted"/>
<dbReference type="Pfam" id="PF17389">
    <property type="entry name" value="Bac_rhamnosid6H"/>
    <property type="match status" value="1"/>
</dbReference>
<dbReference type="RefSeq" id="WP_191163112.1">
    <property type="nucleotide sequence ID" value="NZ_JACWMX010000003.1"/>
</dbReference>
<gene>
    <name evidence="5" type="ORF">IDJ76_09775</name>
</gene>
<dbReference type="Proteomes" id="UP000619078">
    <property type="component" value="Unassembled WGS sequence"/>
</dbReference>
<dbReference type="Gene3D" id="1.50.10.10">
    <property type="match status" value="1"/>
</dbReference>
<sequence>MTYHRYKNVVCSGVGLLLFAFSMVANAQDRVSKILDKSYIWNAVDTTKRGDLHVVFRKSFTLTDTKAPATLNLFAYNRFAVFINGEYLMRGPVRFENKGPQYANANISSYLKKGTNTVVVVVHRFDHTGQIMAHEAGFTALIELKGATNRQIKTDASWKVMPELSYTERPFAWSSIRENIDARKMPTGYTSGTFNDELWDNAVKVKNVANFFPLRKQELPFQQETVISNLTINGKPANGQLPLTIKKGDTLKVTLPDYYQAYLNLDLDAKEGVVLRLFDKDGELNNSYTTRNGLQNYTTYDTYGIKHFTIYTANGELKLNRLSVTERRYPFKRTGSFTSSDKMLNTLWDRLTRSLQILSEDAYDDCADRERVEWMDCDPPAFDVTRTAMQGPDLNGKKMYADARLLKEMLRRTALTQTPDGRVKAHTASDRWDIHGYMEDRTCDWVEGARRYYETTGDKAFIKELWVPITRQLNWFLARRTVRGLVKAREWEVSTNPLRYQVCEGTGLNAFIYKALADAAYLGIVIGKNKEATFLANAATKLRVAINKHLWDKSKGTYYSGYMDDEAAAKKLFAAQHMNISIKDGYAEPTFEAAVFAVDQAVVPAARLDSVKQFMKGKWDKPYCFMTYYYSFKQMYAENKVKTDEKVLDMIRERWQPALDYDWQTAWEHYFEEGSKVHIYGIHPAYFLSSYVLGVRPDGPVWTKKIVIEPHLGDLKYASGNVGTEFGNVAVAWTKTDTGMTFTADVPKGVTATLKLNGEHEIARLELNHKKAALKKAGDQYTTILSGGKWVGTVDYKN</sequence>
<comment type="caution">
    <text evidence="5">The sequence shown here is derived from an EMBL/GenBank/DDBJ whole genome shotgun (WGS) entry which is preliminary data.</text>
</comment>
<feature type="signal peptide" evidence="1">
    <location>
        <begin position="1"/>
        <end position="27"/>
    </location>
</feature>
<evidence type="ECO:0000256" key="1">
    <source>
        <dbReference type="SAM" id="SignalP"/>
    </source>
</evidence>
<feature type="chain" id="PRO_5037117899" evidence="1">
    <location>
        <begin position="28"/>
        <end position="798"/>
    </location>
</feature>
<organism evidence="5 6">
    <name type="scientific">Mucilaginibacter glaciei</name>
    <dbReference type="NCBI Taxonomy" id="2772109"/>
    <lineage>
        <taxon>Bacteria</taxon>
        <taxon>Pseudomonadati</taxon>
        <taxon>Bacteroidota</taxon>
        <taxon>Sphingobacteriia</taxon>
        <taxon>Sphingobacteriales</taxon>
        <taxon>Sphingobacteriaceae</taxon>
        <taxon>Mucilaginibacter</taxon>
    </lineage>
</organism>
<dbReference type="Pfam" id="PF08531">
    <property type="entry name" value="Bac_rhamnosid_N"/>
    <property type="match status" value="1"/>
</dbReference>
<protein>
    <submittedName>
        <fullName evidence="5">Alpha-L-rhamnosidase N-terminal domain-containing protein</fullName>
    </submittedName>
</protein>
<dbReference type="Gene3D" id="2.60.420.10">
    <property type="entry name" value="Maltose phosphorylase, domain 3"/>
    <property type="match status" value="1"/>
</dbReference>
<evidence type="ECO:0000259" key="3">
    <source>
        <dbReference type="Pfam" id="PF17389"/>
    </source>
</evidence>
<feature type="domain" description="Alpha-L-rhamnosidase six-hairpin glycosidase" evidence="3">
    <location>
        <begin position="332"/>
        <end position="566"/>
    </location>
</feature>
<reference evidence="5" key="1">
    <citation type="submission" date="2020-09" db="EMBL/GenBank/DDBJ databases">
        <title>Novel species of Mucilaginibacter isolated from a glacier on the Tibetan Plateau.</title>
        <authorList>
            <person name="Liu Q."/>
            <person name="Xin Y.-H."/>
        </authorList>
    </citation>
    <scope>NUCLEOTIDE SEQUENCE</scope>
    <source>
        <strain evidence="5">ZB1P21</strain>
    </source>
</reference>
<accession>A0A926S647</accession>
<dbReference type="PANTHER" id="PTHR34987:SF2">
    <property type="entry name" value="B, PUTATIVE (AFU_ORTHOLOGUE AFUA_7G05040)-RELATED"/>
    <property type="match status" value="1"/>
</dbReference>
<dbReference type="InterPro" id="IPR008979">
    <property type="entry name" value="Galactose-bd-like_sf"/>
</dbReference>